<dbReference type="FunFam" id="4.10.280.10:FF:000047">
    <property type="entry name" value="mesoderm posterior protein 1"/>
    <property type="match status" value="1"/>
</dbReference>
<dbReference type="GO" id="GO:0046983">
    <property type="term" value="F:protein dimerization activity"/>
    <property type="evidence" value="ECO:0007669"/>
    <property type="project" value="InterPro"/>
</dbReference>
<dbReference type="Pfam" id="PF00010">
    <property type="entry name" value="HLH"/>
    <property type="match status" value="1"/>
</dbReference>
<dbReference type="AlphaFoldDB" id="A0AAY5KR66"/>
<dbReference type="GO" id="GO:0001707">
    <property type="term" value="P:mesoderm formation"/>
    <property type="evidence" value="ECO:0007669"/>
    <property type="project" value="TreeGrafter"/>
</dbReference>
<dbReference type="GO" id="GO:0032525">
    <property type="term" value="P:somite rostral/caudal axis specification"/>
    <property type="evidence" value="ECO:0007669"/>
    <property type="project" value="TreeGrafter"/>
</dbReference>
<dbReference type="GO" id="GO:0003007">
    <property type="term" value="P:heart morphogenesis"/>
    <property type="evidence" value="ECO:0007669"/>
    <property type="project" value="TreeGrafter"/>
</dbReference>
<dbReference type="SMART" id="SM00353">
    <property type="entry name" value="HLH"/>
    <property type="match status" value="1"/>
</dbReference>
<evidence type="ECO:0000256" key="6">
    <source>
        <dbReference type="ARBA" id="ARBA00023163"/>
    </source>
</evidence>
<dbReference type="GO" id="GO:0000978">
    <property type="term" value="F:RNA polymerase II cis-regulatory region sequence-specific DNA binding"/>
    <property type="evidence" value="ECO:0007669"/>
    <property type="project" value="TreeGrafter"/>
</dbReference>
<dbReference type="GO" id="GO:0000981">
    <property type="term" value="F:DNA-binding transcription factor activity, RNA polymerase II-specific"/>
    <property type="evidence" value="ECO:0007669"/>
    <property type="project" value="TreeGrafter"/>
</dbReference>
<name>A0AAY5KR66_ESOLU</name>
<reference evidence="9" key="2">
    <citation type="submission" date="2025-08" db="UniProtKB">
        <authorList>
            <consortium name="Ensembl"/>
        </authorList>
    </citation>
    <scope>IDENTIFICATION</scope>
</reference>
<evidence type="ECO:0000256" key="5">
    <source>
        <dbReference type="ARBA" id="ARBA00023125"/>
    </source>
</evidence>
<dbReference type="GO" id="GO:0005634">
    <property type="term" value="C:nucleus"/>
    <property type="evidence" value="ECO:0007669"/>
    <property type="project" value="UniProtKB-SubCell"/>
</dbReference>
<evidence type="ECO:0000256" key="7">
    <source>
        <dbReference type="ARBA" id="ARBA00023242"/>
    </source>
</evidence>
<keyword evidence="7" id="KW-0539">Nucleus</keyword>
<proteinExistence type="predicted"/>
<dbReference type="PROSITE" id="PS50888">
    <property type="entry name" value="BHLH"/>
    <property type="match status" value="1"/>
</dbReference>
<keyword evidence="6" id="KW-0804">Transcription</keyword>
<sequence>MQTAKIDSKCQWICPGASSESDFYNVSSPETASPPTWMGDCLSARSRRWVRSQQRESASEKEKLRMRDLTKALHHLRTYLPPSVAPAGQTLTKIEILRLTIRYISSLSDQLELQEREAQKHQNQTVYGAQSLLYNPHETVSPALYNPHETVSPALYNPRDESTCHTEPLVISVCFLKHSYFPFQLYEDFCCQIVPGELLS</sequence>
<reference evidence="9" key="3">
    <citation type="submission" date="2025-09" db="UniProtKB">
        <authorList>
            <consortium name="Ensembl"/>
        </authorList>
    </citation>
    <scope>IDENTIFICATION</scope>
</reference>
<dbReference type="Ensembl" id="ENSELUT00000089608.1">
    <property type="protein sequence ID" value="ENSELUP00000091191.1"/>
    <property type="gene ID" value="ENSELUG00000044838.1"/>
</dbReference>
<reference evidence="9 10" key="1">
    <citation type="submission" date="2020-02" db="EMBL/GenBank/DDBJ databases">
        <title>Esox lucius (northern pike) genome, fEsoLuc1, primary haplotype.</title>
        <authorList>
            <person name="Myers G."/>
            <person name="Karagic N."/>
            <person name="Meyer A."/>
            <person name="Pippel M."/>
            <person name="Reichard M."/>
            <person name="Winkler S."/>
            <person name="Tracey A."/>
            <person name="Sims Y."/>
            <person name="Howe K."/>
            <person name="Rhie A."/>
            <person name="Formenti G."/>
            <person name="Durbin R."/>
            <person name="Fedrigo O."/>
            <person name="Jarvis E.D."/>
        </authorList>
    </citation>
    <scope>NUCLEOTIDE SEQUENCE [LARGE SCALE GENOMIC DNA]</scope>
</reference>
<comment type="subcellular location">
    <subcellularLocation>
        <location evidence="1">Nucleus</location>
    </subcellularLocation>
</comment>
<dbReference type="SUPFAM" id="SSF47459">
    <property type="entry name" value="HLH, helix-loop-helix DNA-binding domain"/>
    <property type="match status" value="1"/>
</dbReference>
<evidence type="ECO:0000313" key="10">
    <source>
        <dbReference type="Proteomes" id="UP000265140"/>
    </source>
</evidence>
<dbReference type="InterPro" id="IPR036638">
    <property type="entry name" value="HLH_DNA-bd_sf"/>
</dbReference>
<keyword evidence="10" id="KW-1185">Reference proteome</keyword>
<evidence type="ECO:0000256" key="1">
    <source>
        <dbReference type="ARBA" id="ARBA00004123"/>
    </source>
</evidence>
<accession>A0AAY5KR66</accession>
<keyword evidence="3" id="KW-0914">Notch signaling pathway</keyword>
<dbReference type="Proteomes" id="UP000265140">
    <property type="component" value="Chromosome 17"/>
</dbReference>
<keyword evidence="5" id="KW-0238">DNA-binding</keyword>
<keyword evidence="4" id="KW-0805">Transcription regulation</keyword>
<dbReference type="GeneTree" id="ENSGT00530000063712"/>
<evidence type="ECO:0000313" key="9">
    <source>
        <dbReference type="Ensembl" id="ENSELUP00000091191.1"/>
    </source>
</evidence>
<evidence type="ECO:0000256" key="4">
    <source>
        <dbReference type="ARBA" id="ARBA00023015"/>
    </source>
</evidence>
<keyword evidence="2" id="KW-0217">Developmental protein</keyword>
<evidence type="ECO:0000256" key="3">
    <source>
        <dbReference type="ARBA" id="ARBA00022976"/>
    </source>
</evidence>
<dbReference type="PANTHER" id="PTHR20937:SF18">
    <property type="entry name" value="BHLH TRANSCRIPTION FACTOR MESP-B-RELATED"/>
    <property type="match status" value="1"/>
</dbReference>
<feature type="domain" description="BHLH" evidence="8">
    <location>
        <begin position="53"/>
        <end position="107"/>
    </location>
</feature>
<dbReference type="Gene3D" id="4.10.280.10">
    <property type="entry name" value="Helix-loop-helix DNA-binding domain"/>
    <property type="match status" value="1"/>
</dbReference>
<organism evidence="9 10">
    <name type="scientific">Esox lucius</name>
    <name type="common">Northern pike</name>
    <dbReference type="NCBI Taxonomy" id="8010"/>
    <lineage>
        <taxon>Eukaryota</taxon>
        <taxon>Metazoa</taxon>
        <taxon>Chordata</taxon>
        <taxon>Craniata</taxon>
        <taxon>Vertebrata</taxon>
        <taxon>Euteleostomi</taxon>
        <taxon>Actinopterygii</taxon>
        <taxon>Neopterygii</taxon>
        <taxon>Teleostei</taxon>
        <taxon>Protacanthopterygii</taxon>
        <taxon>Esociformes</taxon>
        <taxon>Esocidae</taxon>
        <taxon>Esox</taxon>
    </lineage>
</organism>
<dbReference type="InterPro" id="IPR040259">
    <property type="entry name" value="Mesogenin/MesP"/>
</dbReference>
<protein>
    <recommendedName>
        <fullName evidence="8">BHLH domain-containing protein</fullName>
    </recommendedName>
</protein>
<dbReference type="GO" id="GO:0007219">
    <property type="term" value="P:Notch signaling pathway"/>
    <property type="evidence" value="ECO:0007669"/>
    <property type="project" value="UniProtKB-KW"/>
</dbReference>
<dbReference type="PANTHER" id="PTHR20937">
    <property type="entry name" value="IP14615P"/>
    <property type="match status" value="1"/>
</dbReference>
<dbReference type="InterPro" id="IPR011598">
    <property type="entry name" value="bHLH_dom"/>
</dbReference>
<evidence type="ECO:0000259" key="8">
    <source>
        <dbReference type="PROSITE" id="PS50888"/>
    </source>
</evidence>
<evidence type="ECO:0000256" key="2">
    <source>
        <dbReference type="ARBA" id="ARBA00022473"/>
    </source>
</evidence>